<feature type="region of interest" description="Disordered" evidence="10">
    <location>
        <begin position="699"/>
        <end position="719"/>
    </location>
</feature>
<feature type="domain" description="C2H2-type" evidence="11">
    <location>
        <begin position="539"/>
        <end position="569"/>
    </location>
</feature>
<dbReference type="PANTHER" id="PTHR46179:SF13">
    <property type="entry name" value="C2H2-TYPE DOMAIN-CONTAINING PROTEIN"/>
    <property type="match status" value="1"/>
</dbReference>
<feature type="compositionally biased region" description="Low complexity" evidence="10">
    <location>
        <begin position="753"/>
        <end position="762"/>
    </location>
</feature>
<feature type="region of interest" description="Disordered" evidence="10">
    <location>
        <begin position="878"/>
        <end position="954"/>
    </location>
</feature>
<dbReference type="InterPro" id="IPR051061">
    <property type="entry name" value="Zinc_finger_trans_reg"/>
</dbReference>
<organism evidence="13">
    <name type="scientific">Aureoumbra lagunensis</name>
    <dbReference type="NCBI Taxonomy" id="44058"/>
    <lineage>
        <taxon>Eukaryota</taxon>
        <taxon>Sar</taxon>
        <taxon>Stramenopiles</taxon>
        <taxon>Ochrophyta</taxon>
        <taxon>Pelagophyceae</taxon>
        <taxon>Pelagomonadales</taxon>
        <taxon>Aureoumbra</taxon>
    </lineage>
</organism>
<protein>
    <recommendedName>
        <fullName evidence="14">C2H2-type domain-containing protein</fullName>
    </recommendedName>
</protein>
<feature type="compositionally biased region" description="Basic residues" evidence="10">
    <location>
        <begin position="927"/>
        <end position="944"/>
    </location>
</feature>
<feature type="compositionally biased region" description="Polar residues" evidence="10">
    <location>
        <begin position="765"/>
        <end position="778"/>
    </location>
</feature>
<dbReference type="PROSITE" id="PS00028">
    <property type="entry name" value="ZINC_FINGER_C2H2_1"/>
    <property type="match status" value="4"/>
</dbReference>
<sequence>MPCIKILKFEEALSALKARAKSSTNDDDDDVHCMNSSIELMLTDPFSLQRLNRPCRGREWKHDQYFNLSSYLSWNSTRVEPLCPVCQAIVTIDDVLCDELVARLLQELPSDIVKVIINTEDFTFSYTSENNHDLQEKTKLSNEIIDLTGDSDIDDSSDDENEVIILGTTKKNLEETASQLFTHTRKITDLSPLDTPLNIDFDWPLKRVQSVVQVSISSMIALLKSWHAYDITTRVSGIGSMAANSIVNELRFGRVFNGQIGSEEEFIDELIKIPRIGPQLSRRLLAALQAAAHIQALYIARRQAELQRRQAELQRREAELQRVDQCENIVRDQTLESARCCFGHSYACFHCLSVHDSLRALALHIVTIHNSEIAKPKMLQRSEYHSFHATLKKYLLHQEINEQQDDSERYAFGCSFVCFHVGCLSGFQTVANLQNHVLAHHNGVLSKPRDLKEIDRESLDLYLQIYAQREESERYASRPFVCFADKCLTDYTSCQALKKHVLNQHAGILAPAKEPKAFCPNVIMKSSIGTRFCAFNEEFVCFHSSCLASFLTKKKLNKHFKAKHDGVRSPVRDLNDCDPILLHPTLRIARATKIATENSADSEKYMSHKYVCYHKQCRYIFSSLDLLASHTNDIHNGHFVKPHPFASQDLTVAPPKAKKKKASGDFICSICQNRSFKLYSSLKQHWECKHATDLLPPEDSFTIEPPAKKQNLSQVTESSVLPQQNIQQHLKISNNTTSSAESTRQIQQQIIDPPEIPPQIDSPAKKQNVSQVTESSVLPQQNLQQQLKISSNTTSSAGPTRQIQQQIINPPEIPRQPSQHRSLVPPSQLDNHRPSIRTIPNATRPQMNSALPSTIDQARPIPLDPRRRLSLSFTSHLDDHLAPLPTSRHQDQNRYRHHDSTDNSRYSSHHHESRKRSWNDRDDHQSRPYRYHRHHPQSNHRSRHDYHYEVRPRL</sequence>
<dbReference type="InterPro" id="IPR013083">
    <property type="entry name" value="Znf_RING/FYVE/PHD"/>
</dbReference>
<gene>
    <name evidence="13" type="ORF">ALAG00032_LOCUS12553</name>
</gene>
<proteinExistence type="predicted"/>
<keyword evidence="5" id="KW-0805">Transcription regulation</keyword>
<keyword evidence="2" id="KW-0479">Metal-binding</keyword>
<dbReference type="SMART" id="SM00355">
    <property type="entry name" value="ZnF_C2H2"/>
    <property type="match status" value="6"/>
</dbReference>
<feature type="compositionally biased region" description="Polar residues" evidence="10">
    <location>
        <begin position="710"/>
        <end position="719"/>
    </location>
</feature>
<evidence type="ECO:0008006" key="14">
    <source>
        <dbReference type="Google" id="ProtNLM"/>
    </source>
</evidence>
<accession>A0A7S3NNB0</accession>
<feature type="compositionally biased region" description="Basic and acidic residues" evidence="10">
    <location>
        <begin position="915"/>
        <end position="926"/>
    </location>
</feature>
<keyword evidence="6" id="KW-0804">Transcription</keyword>
<keyword evidence="7" id="KW-0539">Nucleus</keyword>
<comment type="subcellular location">
    <subcellularLocation>
        <location evidence="1">Nucleus</location>
    </subcellularLocation>
</comment>
<feature type="region of interest" description="Disordered" evidence="10">
    <location>
        <begin position="753"/>
        <end position="778"/>
    </location>
</feature>
<feature type="compositionally biased region" description="Basic and acidic residues" evidence="10">
    <location>
        <begin position="945"/>
        <end position="954"/>
    </location>
</feature>
<feature type="coiled-coil region" evidence="9">
    <location>
        <begin position="294"/>
        <end position="323"/>
    </location>
</feature>
<dbReference type="PROSITE" id="PS50157">
    <property type="entry name" value="ZINC_FINGER_C2H2_2"/>
    <property type="match status" value="2"/>
</dbReference>
<dbReference type="PROSITE" id="PS51044">
    <property type="entry name" value="ZF_SP_RING"/>
    <property type="match status" value="1"/>
</dbReference>
<evidence type="ECO:0000256" key="1">
    <source>
        <dbReference type="ARBA" id="ARBA00004123"/>
    </source>
</evidence>
<evidence type="ECO:0000256" key="2">
    <source>
        <dbReference type="ARBA" id="ARBA00022723"/>
    </source>
</evidence>
<feature type="compositionally biased region" description="Basic and acidic residues" evidence="10">
    <location>
        <begin position="888"/>
        <end position="902"/>
    </location>
</feature>
<evidence type="ECO:0000256" key="8">
    <source>
        <dbReference type="PROSITE-ProRule" id="PRU00452"/>
    </source>
</evidence>
<dbReference type="PANTHER" id="PTHR46179">
    <property type="entry name" value="ZINC FINGER PROTEIN"/>
    <property type="match status" value="1"/>
</dbReference>
<dbReference type="InterPro" id="IPR004181">
    <property type="entry name" value="Znf_MIZ"/>
</dbReference>
<dbReference type="Gene3D" id="3.30.40.10">
    <property type="entry name" value="Zinc/RING finger domain, C3HC4 (zinc finger)"/>
    <property type="match status" value="1"/>
</dbReference>
<dbReference type="GO" id="GO:0006357">
    <property type="term" value="P:regulation of transcription by RNA polymerase II"/>
    <property type="evidence" value="ECO:0007669"/>
    <property type="project" value="TreeGrafter"/>
</dbReference>
<keyword evidence="4" id="KW-0862">Zinc</keyword>
<reference evidence="13" key="1">
    <citation type="submission" date="2021-01" db="EMBL/GenBank/DDBJ databases">
        <authorList>
            <person name="Corre E."/>
            <person name="Pelletier E."/>
            <person name="Niang G."/>
            <person name="Scheremetjew M."/>
            <person name="Finn R."/>
            <person name="Kale V."/>
            <person name="Holt S."/>
            <person name="Cochrane G."/>
            <person name="Meng A."/>
            <person name="Brown T."/>
            <person name="Cohen L."/>
        </authorList>
    </citation>
    <scope>NUCLEOTIDE SEQUENCE</scope>
    <source>
        <strain evidence="13">CCMP1510</strain>
    </source>
</reference>
<evidence type="ECO:0000256" key="6">
    <source>
        <dbReference type="ARBA" id="ARBA00023163"/>
    </source>
</evidence>
<feature type="region of interest" description="Disordered" evidence="10">
    <location>
        <begin position="811"/>
        <end position="861"/>
    </location>
</feature>
<keyword evidence="9" id="KW-0175">Coiled coil</keyword>
<evidence type="ECO:0000259" key="12">
    <source>
        <dbReference type="PROSITE" id="PS51044"/>
    </source>
</evidence>
<evidence type="ECO:0000256" key="5">
    <source>
        <dbReference type="ARBA" id="ARBA00023015"/>
    </source>
</evidence>
<evidence type="ECO:0000256" key="4">
    <source>
        <dbReference type="ARBA" id="ARBA00022833"/>
    </source>
</evidence>
<feature type="domain" description="C2H2-type" evidence="11">
    <location>
        <begin position="610"/>
        <end position="637"/>
    </location>
</feature>
<evidence type="ECO:0000256" key="9">
    <source>
        <dbReference type="SAM" id="Coils"/>
    </source>
</evidence>
<evidence type="ECO:0000313" key="13">
    <source>
        <dbReference type="EMBL" id="CAE0371771.1"/>
    </source>
</evidence>
<dbReference type="InterPro" id="IPR013087">
    <property type="entry name" value="Znf_C2H2_type"/>
</dbReference>
<keyword evidence="3 8" id="KW-0863">Zinc-finger</keyword>
<dbReference type="GO" id="GO:0005634">
    <property type="term" value="C:nucleus"/>
    <property type="evidence" value="ECO:0007669"/>
    <property type="project" value="UniProtKB-SubCell"/>
</dbReference>
<evidence type="ECO:0000259" key="11">
    <source>
        <dbReference type="PROSITE" id="PS50157"/>
    </source>
</evidence>
<dbReference type="EMBL" id="HBIJ01019130">
    <property type="protein sequence ID" value="CAE0371771.1"/>
    <property type="molecule type" value="Transcribed_RNA"/>
</dbReference>
<feature type="compositionally biased region" description="Polar residues" evidence="10">
    <location>
        <begin position="838"/>
        <end position="856"/>
    </location>
</feature>
<evidence type="ECO:0000256" key="3">
    <source>
        <dbReference type="ARBA" id="ARBA00022771"/>
    </source>
</evidence>
<dbReference type="GO" id="GO:0008270">
    <property type="term" value="F:zinc ion binding"/>
    <property type="evidence" value="ECO:0007669"/>
    <property type="project" value="UniProtKB-KW"/>
</dbReference>
<evidence type="ECO:0000256" key="7">
    <source>
        <dbReference type="ARBA" id="ARBA00023242"/>
    </source>
</evidence>
<name>A0A7S3NNB0_9STRA</name>
<dbReference type="AlphaFoldDB" id="A0A7S3NNB0"/>
<feature type="domain" description="SP-RING-type" evidence="12">
    <location>
        <begin position="27"/>
        <end position="110"/>
    </location>
</feature>
<evidence type="ECO:0000256" key="10">
    <source>
        <dbReference type="SAM" id="MobiDB-lite"/>
    </source>
</evidence>